<dbReference type="InterPro" id="IPR014752">
    <property type="entry name" value="Arrestin-like_C"/>
</dbReference>
<sequence>MTNWHSNPISTAISQEYMNDHDYDIHSLSPETDQKIFKSILPPFETAPKDVKSRIPSLEVELSLERDTFVTNSSVEGKLKLTCYKEGICKLGRIMVYLIGIEENLTAKKSKPRLFLSKHWILQDLHLVPSDSVYAGTPDEHGMWKAKYGTMTYNFSIPFNLQSEEHSYNIKTEVLPIHPLPSSYWHEKAGGIRYFVAGVVESKQGMVPREPLAAYKLVHVYESVPLSLVNCYDLNDRSVVSVEKTELIPNGLFGLGKKLKLTAKASVCTRTAQDDNASGAVESGSACFLHLDIKNETVKRLSARTIRNSNLIDISYNIAVLIWIGNKKLEIDVPISIFHPTSFLKDVPPAKRILKSSLDIVSEEVSELLGRKSPPLLEDRAVIRPSEVTLKDNADERKPGINNE</sequence>
<gene>
    <name evidence="1" type="ORF">HK103_006343</name>
</gene>
<dbReference type="AlphaFoldDB" id="A0AAD5UDT0"/>
<accession>A0AAD5UDT0</accession>
<dbReference type="Gene3D" id="2.60.40.640">
    <property type="match status" value="1"/>
</dbReference>
<evidence type="ECO:0000313" key="1">
    <source>
        <dbReference type="EMBL" id="KAJ3255320.1"/>
    </source>
</evidence>
<dbReference type="EMBL" id="JADGKB010000068">
    <property type="protein sequence ID" value="KAJ3255320.1"/>
    <property type="molecule type" value="Genomic_DNA"/>
</dbReference>
<evidence type="ECO:0008006" key="3">
    <source>
        <dbReference type="Google" id="ProtNLM"/>
    </source>
</evidence>
<dbReference type="Proteomes" id="UP001210925">
    <property type="component" value="Unassembled WGS sequence"/>
</dbReference>
<reference evidence="1" key="1">
    <citation type="submission" date="2020-05" db="EMBL/GenBank/DDBJ databases">
        <title>Phylogenomic resolution of chytrid fungi.</title>
        <authorList>
            <person name="Stajich J.E."/>
            <person name="Amses K."/>
            <person name="Simmons R."/>
            <person name="Seto K."/>
            <person name="Myers J."/>
            <person name="Bonds A."/>
            <person name="Quandt C.A."/>
            <person name="Barry K."/>
            <person name="Liu P."/>
            <person name="Grigoriev I."/>
            <person name="Longcore J.E."/>
            <person name="James T.Y."/>
        </authorList>
    </citation>
    <scope>NUCLEOTIDE SEQUENCE</scope>
    <source>
        <strain evidence="1">PLAUS21</strain>
    </source>
</reference>
<name>A0AAD5UDT0_9FUNG</name>
<evidence type="ECO:0000313" key="2">
    <source>
        <dbReference type="Proteomes" id="UP001210925"/>
    </source>
</evidence>
<keyword evidence="2" id="KW-1185">Reference proteome</keyword>
<protein>
    <recommendedName>
        <fullName evidence="3">Arrestin C-terminal-like domain-containing protein</fullName>
    </recommendedName>
</protein>
<organism evidence="1 2">
    <name type="scientific">Boothiomyces macroporosus</name>
    <dbReference type="NCBI Taxonomy" id="261099"/>
    <lineage>
        <taxon>Eukaryota</taxon>
        <taxon>Fungi</taxon>
        <taxon>Fungi incertae sedis</taxon>
        <taxon>Chytridiomycota</taxon>
        <taxon>Chytridiomycota incertae sedis</taxon>
        <taxon>Chytridiomycetes</taxon>
        <taxon>Rhizophydiales</taxon>
        <taxon>Terramycetaceae</taxon>
        <taxon>Boothiomyces</taxon>
    </lineage>
</organism>
<proteinExistence type="predicted"/>
<comment type="caution">
    <text evidence="1">The sequence shown here is derived from an EMBL/GenBank/DDBJ whole genome shotgun (WGS) entry which is preliminary data.</text>
</comment>